<comment type="caution">
    <text evidence="2">The sequence shown here is derived from an EMBL/GenBank/DDBJ whole genome shotgun (WGS) entry which is preliminary data.</text>
</comment>
<dbReference type="Proteomes" id="UP001459277">
    <property type="component" value="Unassembled WGS sequence"/>
</dbReference>
<name>A0AAW2BQH4_9ROSI</name>
<keyword evidence="1" id="KW-0812">Transmembrane</keyword>
<protein>
    <submittedName>
        <fullName evidence="2">Uncharacterized protein</fullName>
    </submittedName>
</protein>
<keyword evidence="1" id="KW-0472">Membrane</keyword>
<evidence type="ECO:0000256" key="1">
    <source>
        <dbReference type="SAM" id="Phobius"/>
    </source>
</evidence>
<evidence type="ECO:0000313" key="3">
    <source>
        <dbReference type="Proteomes" id="UP001459277"/>
    </source>
</evidence>
<accession>A0AAW2BQH4</accession>
<evidence type="ECO:0000313" key="2">
    <source>
        <dbReference type="EMBL" id="KAK9987407.1"/>
    </source>
</evidence>
<feature type="transmembrane region" description="Helical" evidence="1">
    <location>
        <begin position="93"/>
        <end position="115"/>
    </location>
</feature>
<organism evidence="2 3">
    <name type="scientific">Lithocarpus litseifolius</name>
    <dbReference type="NCBI Taxonomy" id="425828"/>
    <lineage>
        <taxon>Eukaryota</taxon>
        <taxon>Viridiplantae</taxon>
        <taxon>Streptophyta</taxon>
        <taxon>Embryophyta</taxon>
        <taxon>Tracheophyta</taxon>
        <taxon>Spermatophyta</taxon>
        <taxon>Magnoliopsida</taxon>
        <taxon>eudicotyledons</taxon>
        <taxon>Gunneridae</taxon>
        <taxon>Pentapetalae</taxon>
        <taxon>rosids</taxon>
        <taxon>fabids</taxon>
        <taxon>Fagales</taxon>
        <taxon>Fagaceae</taxon>
        <taxon>Lithocarpus</taxon>
    </lineage>
</organism>
<keyword evidence="3" id="KW-1185">Reference proteome</keyword>
<reference evidence="2 3" key="1">
    <citation type="submission" date="2024-01" db="EMBL/GenBank/DDBJ databases">
        <title>A telomere-to-telomere, gap-free genome of sweet tea (Lithocarpus litseifolius).</title>
        <authorList>
            <person name="Zhou J."/>
        </authorList>
    </citation>
    <scope>NUCLEOTIDE SEQUENCE [LARGE SCALE GENOMIC DNA]</scope>
    <source>
        <strain evidence="2">Zhou-2022a</strain>
        <tissue evidence="2">Leaf</tissue>
    </source>
</reference>
<sequence>MESSSMSSNGSLRKRGPTQCFCSEKPILVVSWTPDNPGRRIAESGENLISKENGIKEKDIDYCSTLVLQFTVRQRILTLEADIAGYKKREKRLVIYLGLSLVISGMLLYLMLLLVGQIGGGKMGH</sequence>
<dbReference type="EMBL" id="JAZDWU010000011">
    <property type="protein sequence ID" value="KAK9987407.1"/>
    <property type="molecule type" value="Genomic_DNA"/>
</dbReference>
<proteinExistence type="predicted"/>
<dbReference type="AlphaFoldDB" id="A0AAW2BQH4"/>
<keyword evidence="1" id="KW-1133">Transmembrane helix</keyword>
<gene>
    <name evidence="2" type="ORF">SO802_032358</name>
</gene>